<dbReference type="InterPro" id="IPR040840">
    <property type="entry name" value="TcA_TcB_BD"/>
</dbReference>
<reference evidence="1" key="2">
    <citation type="submission" date="2022-04" db="EMBL/GenBank/DDBJ databases">
        <authorList>
            <person name="Bromfield E.S.P."/>
            <person name="Cloutier S."/>
        </authorList>
    </citation>
    <scope>NUCLEOTIDE SEQUENCE</scope>
    <source>
        <strain evidence="1">1S5</strain>
    </source>
</reference>
<proteinExistence type="predicted"/>
<sequence>MKIVLPILDPATADKNLVTILQTALVALWGITPNPPIKKPTGGKLIAYNKEVDEQRYGDITNGLVSDFQTFSTLPVTGILTVETADAINKKLVEINKLWLVKGTVTVKSSNGTSQPLPHMPVSVWTENGTESPPEWGAATTTDKEGHYETLSEVVEKGGNPLPQDLFARVFTTLNLRENEAGRSATVWNAFLTQSTAPGLDVVVDEAKLPPVEYPWVLAEVQARMSRANIVITGDDWSKLARADITRLVTIGPDTHKVVLLSEQQIEHLVFSQIFASVTKHLDLSLDAEFFYAILRTEALLYASFGTDIEAKPTDEKAIRPDAQLLILPGEQVQDPDQRSRHLAQIAFYSTPVSDNDDNNNSLETELYDVIKKATDARVISAKHLDDKGSLTPVDIDALQKLRKSVKQFKPKLPFHRYINRECFCKDGKCLASPHDEVLKSLVDSGKLPDLYAGAATSVLAGQAGQADGPAGALGLLSGNARQLSADIGLDKAQTAALLSLRRAAMLTQDPAEVGFLLSRDSDGRNLDSALKIQSRGQGAFAAAYAEKFGTPGGDTTALKKRADQLYSRAIARADAVAHAFAEARSLATAQHVDALCSPDDRSRLRERMKTPASGDATKLPSWEMLFGSLDACACDECDSIYGPASYLVDVLEYFKKLEAGNPGDGTPTLCLAAPESAKHVFDVLLSRRSDIGYLDLNCANAMTPVPYIDLVNELLEDFLPQERLHLPMKLEPGPIPDIALDALTKNGFPEVTRKAMVTADSLDNRLVRDERALILFKRDGEEAGCPRWLVTQLRQTYGTEKEIAAAPEYVNQQAVNMLKGSHLALALPFDADRIEATAYLGKIGTDRATIIRALSKEPDVSAVDKLTAATEALGLTSVERNLITTPDPNGQNEYWAEKSATILERMAQLRRFLDKTGLTTEPVGKSQLDELLAGGFINPCGKTLHIVSDDPADTASRCDTEKMRIDGLNKPALDRIHRFLRLWRKVRWPMNLLDRLIMSPAVGKGVLNSDCLERIAEIIRLGTDIGIEPTKAAQWFVDISVLGEPSDYRRIFLQKGDNGHPYPEFLADKLCPPPECQTADTPRCPDLAKHKPAIAGAIGIPLEQLEALLAYCGNEPGANVAAKLSLSNLSRVWAWFQFARKFGLNMRDLISLLSLLGIKDALADPAVTRKLCEVIALLKKWHIGVADLQFWLLHTTQNQNPGEEKKRVIADTGVARLLSDLRLKLRAVSDARPAKEITLPVDDSIHPVLGDGMTTCVEKLSSVLSQIAGLSAEVARQIVTLVQERKAQQDADNLKILLNAKPLADIAGVSSSADLAPVNAKGAWTETDEHPEIHAAYRQWAHDLVTILLNHVDIEMRTGITIQVVSQSFKTPVEQADAILRWCRMPDGGKPAKGDNLLAILSTPAWALEPVPTGATPELRKAIEALWDGALCATDDCIANLDDKQRKFRDAVLKGSPIDSWVEPPALADVEKWRGWLSQLFVAVRLAHKISGFTNTLKLQTQEQLLWGLLRTSGAPDANRFQLLGWFSLDEMPLTAKASDAAADYERLALLLQGLELIETYPLKETPTDPNVKIGASTAFELALLTPKDTSGTPLTGLDSIRDIVSICYQLFGSPDVNLLDTAQRLDLDKHRDYFKLASTYGRLARAADTIGNLGISFADLDALVAEDVSEKLTPVLRQCLKQKSDESSWLDTLKDIQDPIRELKRDALVSYLIADPSHGCFTEVNDLYDYFLIDTQMCSCMPTSRIAQAHAVVQLFAQRCLMGQEPSVDPRADDNHGNDWQEWPWMRNYRVWQANRKIFLYPENWIEPDLRDDKSQFFKEFEQALSQIEVNDLNVEVPARTYLDKLDDAAFMEVLAIHYQDTEYSENGKKEGRVLHVVARTKGGDPAVYYYRRFVEEKYWTAWEKVDLDIATDHVLLFVRNNRLNIAWPIFADVTDESAEIDVPAGTGRRPLPTAPRGWTIQLAMSERTNGLWQPKRTSKEAIRSPKFVNATSDQMALERKRCRFVIRDQEPRDLPFPAEDHPEFGFFIIASSMVGSVKDEKGNEQYVSLPPEADPTLMGAFNLAGCRGYPELLSPETLKKIGTSATTALPRFKDSALETQRWIEKDTDADDDLVVEGLVANNFAPTGVLGATPGIFRVTTAQQTTLVDDVLSNLLNMLGQQPVRWQPSGIFVPFFYEDGRRGYVAIPTMCPGDREPATISKIVANLQDLGVREAAKPGTTWPELVEQWRKDTDQQAAFVSLTKQLTGCFGLNFHAFYHPFICFLKRSLAAGGFEQLMNASPLTWDGDGKFAGLFKPHPAVLKPYPNETSGFSFDRMDGYASYNWEIFYHLPSLVSQKLVLSQKFEDAQRWSHFIFNPSGLPAPKLGDDSGAKLMSVPKGSGRYWMTKPFRERDSQLNPLDTYVGQRIENILASLNDPNNQGIGKFWQDEVAQWRRNPFVPHQIARGRTVAFQKATVMTYLDTIIQWGDFLFRQDTRESVNAALQLYTTAERLLGPKPRVVKAPGTFHSRTYRELEVAIHGAEIDGFDSFGNSLVELESLLPPQPDASETDIPSMPPLPAGALLKVPYFCIPRNEKLMGYWDTVADRLYKIRHCQNIEGVERQLALFAPPIDPGLLVRAVAAGLSIGDVLSQGAGELPQYRFATLVQKAAELTQMVISLGNALLQAIEKKEAEALSRLRSNQEIDLLKLVRQIKLNQVQEALQNQAGLERTKAVTEARRDFYRDIKYTISTEEKSLDLNEEGARLGTAGLVFSTAANISFLLPTFKFGGWGFGGAPGTDAEWGGVNLGHAASAMGQFLGGMGGLQREAAGTLLTRAGYERRWDEWKLQERLADRELAQIDRQIAAAEIRVEIAKEELSNHDKQREQAEEILAYLKDRKFANVDLYDWMIGQISATYFQSWQMAQRFALQVERAFHFELGPKDTQFESYVRPRGWDTLHKGLLAGDALLFDLKRMEVDYLARNRRELEITKHISLVRLDPDAVITLKAAGRCEIELNELLFDVDYPGHYFRRIKSVALSIPCVAGPYASVNCTLTLTKSQIRIKQSRLDDEGDEENLLRNFSRIQSIATSTGQNDSGMFEVNFRDERYLPFEGAGAASTWTLELIPDDNRELDFDTLTDVIMHVKYTARQGSKQFGDTRRKTISRPVVHRLFVLPDEFAGEWNRFKNQKKDAHGRRTLTLENFKDRLPYFSSGLSEKAARVRIVSLEHGSASPEFFFKQSSNPGQSATVWEEPIDLGEWEFGCAADTIPKLGLLVSVEEKPAKS</sequence>
<dbReference type="EMBL" id="CP096255">
    <property type="protein sequence ID" value="UPT86957.1"/>
    <property type="molecule type" value="Genomic_DNA"/>
</dbReference>
<evidence type="ECO:0000313" key="1">
    <source>
        <dbReference type="EMBL" id="UPT86957.1"/>
    </source>
</evidence>
<name>A0A8T5V256_9BRAD</name>
<accession>A0A8T5V256</accession>
<dbReference type="InterPro" id="IPR041079">
    <property type="entry name" value="Neuraminidase-like"/>
</dbReference>
<organism evidence="1 2">
    <name type="scientific">Bradyrhizobium barranii subsp. apii</name>
    <dbReference type="NCBI Taxonomy" id="2819348"/>
    <lineage>
        <taxon>Bacteria</taxon>
        <taxon>Pseudomonadati</taxon>
        <taxon>Pseudomonadota</taxon>
        <taxon>Alphaproteobacteria</taxon>
        <taxon>Hyphomicrobiales</taxon>
        <taxon>Nitrobacteraceae</taxon>
        <taxon>Bradyrhizobium</taxon>
        <taxon>Bradyrhizobium barranii</taxon>
    </lineage>
</organism>
<dbReference type="InterPro" id="IPR046839">
    <property type="entry name" value="ABC_toxin_N"/>
</dbReference>
<reference evidence="1" key="1">
    <citation type="journal article" date="2017" name="Syst. Appl. Microbiol.">
        <title>Soybeans inoculated with root zone soils of Canadian native legumes harbour diverse and novel Bradyrhizobium spp. that possess agricultural potential.</title>
        <authorList>
            <person name="Bromfield E.S.P."/>
            <person name="Cloutier S."/>
            <person name="Tambong J.T."/>
            <person name="Tran Thi T.V."/>
        </authorList>
    </citation>
    <scope>NUCLEOTIDE SEQUENCE</scope>
    <source>
        <strain evidence="1">1S5</strain>
    </source>
</reference>
<dbReference type="Pfam" id="PF20220">
    <property type="entry name" value="ABC_toxin_N"/>
    <property type="match status" value="1"/>
</dbReference>
<dbReference type="RefSeq" id="WP_166075503.1">
    <property type="nucleotide sequence ID" value="NZ_CP096255.1"/>
</dbReference>
<protein>
    <submittedName>
        <fullName evidence="1">Neuraminidase-like domain-containing protein</fullName>
    </submittedName>
</protein>
<dbReference type="Pfam" id="PF18276">
    <property type="entry name" value="TcA_TcB_BD"/>
    <property type="match status" value="1"/>
</dbReference>
<gene>
    <name evidence="1" type="ORF">HAP41_0000043210</name>
</gene>
<dbReference type="Proteomes" id="UP000551709">
    <property type="component" value="Chromosome"/>
</dbReference>
<evidence type="ECO:0000313" key="2">
    <source>
        <dbReference type="Proteomes" id="UP000551709"/>
    </source>
</evidence>
<dbReference type="Pfam" id="PF18413">
    <property type="entry name" value="Neuraminidase"/>
    <property type="match status" value="1"/>
</dbReference>